<proteinExistence type="predicted"/>
<accession>A0ABR9DJ05</accession>
<dbReference type="InterPro" id="IPR042095">
    <property type="entry name" value="SUMF_sf"/>
</dbReference>
<protein>
    <submittedName>
        <fullName evidence="2">Formylglycine-generating enzyme family protein</fullName>
    </submittedName>
</protein>
<gene>
    <name evidence="2" type="ORF">EBB_21940</name>
</gene>
<dbReference type="InterPro" id="IPR051043">
    <property type="entry name" value="Sulfatase_Mod_Factor_Kinase"/>
</dbReference>
<dbReference type="Proteomes" id="UP000641152">
    <property type="component" value="Unassembled WGS sequence"/>
</dbReference>
<dbReference type="InterPro" id="IPR016187">
    <property type="entry name" value="CTDL_fold"/>
</dbReference>
<dbReference type="RefSeq" id="WP_192395808.1">
    <property type="nucleotide sequence ID" value="NZ_CAJHIU010000003.1"/>
</dbReference>
<evidence type="ECO:0000313" key="3">
    <source>
        <dbReference type="Proteomes" id="UP000641152"/>
    </source>
</evidence>
<dbReference type="InterPro" id="IPR005532">
    <property type="entry name" value="SUMF_dom"/>
</dbReference>
<dbReference type="PANTHER" id="PTHR23150">
    <property type="entry name" value="SULFATASE MODIFYING FACTOR 1, 2"/>
    <property type="match status" value="1"/>
</dbReference>
<evidence type="ECO:0000313" key="2">
    <source>
        <dbReference type="EMBL" id="MBD9363094.1"/>
    </source>
</evidence>
<organism evidence="2 3">
    <name type="scientific">Methylomonas fluvii</name>
    <dbReference type="NCBI Taxonomy" id="1854564"/>
    <lineage>
        <taxon>Bacteria</taxon>
        <taxon>Pseudomonadati</taxon>
        <taxon>Pseudomonadota</taxon>
        <taxon>Gammaproteobacteria</taxon>
        <taxon>Methylococcales</taxon>
        <taxon>Methylococcaceae</taxon>
        <taxon>Methylomonas</taxon>
    </lineage>
</organism>
<dbReference type="SUPFAM" id="SSF56436">
    <property type="entry name" value="C-type lectin-like"/>
    <property type="match status" value="1"/>
</dbReference>
<dbReference type="PANTHER" id="PTHR23150:SF19">
    <property type="entry name" value="FORMYLGLYCINE-GENERATING ENZYME"/>
    <property type="match status" value="1"/>
</dbReference>
<name>A0ABR9DJ05_9GAMM</name>
<evidence type="ECO:0000259" key="1">
    <source>
        <dbReference type="Pfam" id="PF03781"/>
    </source>
</evidence>
<sequence>MSSPHRNHLSPPMFPLAWASEWGEDGYGLWQTLIFNDVRQVFRWIEPGTFLMGSPETETGRYHYESRQRVDFESGFWLADTAVTQALWLQIYPGDNPSRHQEHPDFPVHRVSWDDAQAFIAQLNETIPGFHSRLPSEAEWEYACRSGSDTPFNFGETIDSQQANFNGNYPYANAPKCEFRGKPVPVKSFPANAWGLYEMHGNIWEWCQDEWKEHFFVANSIMSPLPLLQAGDAVARGGSWDADATFARSAYRYHFDKSQRSEFFGFRLLVDG</sequence>
<feature type="domain" description="Sulfatase-modifying factor enzyme-like" evidence="1">
    <location>
        <begin position="44"/>
        <end position="269"/>
    </location>
</feature>
<dbReference type="Gene3D" id="3.90.1580.10">
    <property type="entry name" value="paralog of FGE (formylglycine-generating enzyme)"/>
    <property type="match status" value="1"/>
</dbReference>
<dbReference type="Pfam" id="PF03781">
    <property type="entry name" value="FGE-sulfatase"/>
    <property type="match status" value="1"/>
</dbReference>
<dbReference type="EMBL" id="JACXST010000003">
    <property type="protein sequence ID" value="MBD9363094.1"/>
    <property type="molecule type" value="Genomic_DNA"/>
</dbReference>
<reference evidence="2 3" key="1">
    <citation type="submission" date="2020-09" db="EMBL/GenBank/DDBJ databases">
        <title>Methylomonas albis sp. nov. and Methylomonas fluvii sp. nov.: Two cold-adapted methanotrophs from the River Elbe and an amended description of Methylovulum psychrotolerans strain Eb1.</title>
        <authorList>
            <person name="Bussmann I.K."/>
            <person name="Klings K.-W."/>
            <person name="Warnstedt J."/>
            <person name="Hoppert M."/>
            <person name="Saborowski A."/>
            <person name="Horn F."/>
            <person name="Liebner S."/>
        </authorList>
    </citation>
    <scope>NUCLEOTIDE SEQUENCE [LARGE SCALE GENOMIC DNA]</scope>
    <source>
        <strain evidence="2 3">EbB</strain>
    </source>
</reference>
<keyword evidence="3" id="KW-1185">Reference proteome</keyword>
<comment type="caution">
    <text evidence="2">The sequence shown here is derived from an EMBL/GenBank/DDBJ whole genome shotgun (WGS) entry which is preliminary data.</text>
</comment>